<dbReference type="EMBL" id="BAABBV010000002">
    <property type="protein sequence ID" value="GAA4164350.1"/>
    <property type="molecule type" value="Genomic_DNA"/>
</dbReference>
<keyword evidence="3" id="KW-1185">Reference proteome</keyword>
<dbReference type="SUPFAM" id="SSF52833">
    <property type="entry name" value="Thioredoxin-like"/>
    <property type="match status" value="1"/>
</dbReference>
<sequence>MTTPARATSDNVVTPADVGTDAPFGEKATLLQFSTEFCAYCPATRRVLGALAERNDGVEHIDIDLTHSPELAQRFNVLQTPTTLVLDGSGAVRARIGGAPKRPELEASLAEILLGETRAA</sequence>
<dbReference type="InterPro" id="IPR013766">
    <property type="entry name" value="Thioredoxin_domain"/>
</dbReference>
<protein>
    <submittedName>
        <fullName evidence="2">Thioredoxin family protein</fullName>
    </submittedName>
</protein>
<dbReference type="Proteomes" id="UP001415169">
    <property type="component" value="Unassembled WGS sequence"/>
</dbReference>
<evidence type="ECO:0000313" key="2">
    <source>
        <dbReference type="EMBL" id="GAA4164350.1"/>
    </source>
</evidence>
<dbReference type="Pfam" id="PF00085">
    <property type="entry name" value="Thioredoxin"/>
    <property type="match status" value="1"/>
</dbReference>
<dbReference type="CDD" id="cd02947">
    <property type="entry name" value="TRX_family"/>
    <property type="match status" value="1"/>
</dbReference>
<dbReference type="InterPro" id="IPR036249">
    <property type="entry name" value="Thioredoxin-like_sf"/>
</dbReference>
<name>A0ABP7ZMB1_9MICO</name>
<dbReference type="PROSITE" id="PS51352">
    <property type="entry name" value="THIOREDOXIN_2"/>
    <property type="match status" value="1"/>
</dbReference>
<proteinExistence type="predicted"/>
<reference evidence="2" key="1">
    <citation type="journal article" date="2014" name="Int. J. Syst. Evol. Microbiol.">
        <title>Complete genome of a new Firmicutes species belonging to the dominant human colonic microbiota ('Ruminococcus bicirculans') reveals two chromosomes and a selective capacity to utilize plant glucans.</title>
        <authorList>
            <consortium name="NISC Comparative Sequencing Program"/>
            <person name="Wegmann U."/>
            <person name="Louis P."/>
            <person name="Goesmann A."/>
            <person name="Henrissat B."/>
            <person name="Duncan S.H."/>
            <person name="Flint H.J."/>
        </authorList>
    </citation>
    <scope>NUCLEOTIDE SEQUENCE</scope>
    <source>
        <strain evidence="2">JCM 17590</strain>
    </source>
</reference>
<accession>A0ABP7ZMB1</accession>
<evidence type="ECO:0000259" key="1">
    <source>
        <dbReference type="PROSITE" id="PS51352"/>
    </source>
</evidence>
<evidence type="ECO:0000313" key="3">
    <source>
        <dbReference type="Proteomes" id="UP001415169"/>
    </source>
</evidence>
<organism evidence="2 3">
    <name type="scientific">Gryllotalpicola daejeonensis</name>
    <dbReference type="NCBI Taxonomy" id="993087"/>
    <lineage>
        <taxon>Bacteria</taxon>
        <taxon>Bacillati</taxon>
        <taxon>Actinomycetota</taxon>
        <taxon>Actinomycetes</taxon>
        <taxon>Micrococcales</taxon>
        <taxon>Microbacteriaceae</taxon>
        <taxon>Gryllotalpicola</taxon>
    </lineage>
</organism>
<gene>
    <name evidence="2" type="ORF">GCM10022286_25950</name>
</gene>
<dbReference type="Gene3D" id="3.40.30.10">
    <property type="entry name" value="Glutaredoxin"/>
    <property type="match status" value="1"/>
</dbReference>
<reference evidence="2" key="2">
    <citation type="submission" date="2023-12" db="EMBL/GenBank/DDBJ databases">
        <authorList>
            <person name="Sun Q."/>
            <person name="Inoue M."/>
        </authorList>
    </citation>
    <scope>NUCLEOTIDE SEQUENCE</scope>
    <source>
        <strain evidence="2">JCM 17590</strain>
    </source>
</reference>
<feature type="domain" description="Thioredoxin" evidence="1">
    <location>
        <begin position="2"/>
        <end position="114"/>
    </location>
</feature>
<comment type="caution">
    <text evidence="2">The sequence shown here is derived from an EMBL/GenBank/DDBJ whole genome shotgun (WGS) entry which is preliminary data.</text>
</comment>